<dbReference type="AlphaFoldDB" id="A0A8H4VM36"/>
<comment type="caution">
    <text evidence="3">The sequence shown here is derived from an EMBL/GenBank/DDBJ whole genome shotgun (WGS) entry which is preliminary data.</text>
</comment>
<sequence>MPRTLKYKGLEAWLEDKQGRSIPLYKDLTINEARHAIYGRAHLEPKTSFSLHWRRETGLQPISAICQVFLHNGYYIVGEDDFCVATNYMDQNRRVTQTRSTYSYMNPPYKRHALLKPGRECDFSSRYPKPPSLPSGPCIVRLEIRRIDTETTPMEWTSSSDNLPATVINTNALDITDDPKKGFLPYAIFVFEIPDITQPPKLGTTQVTNTASSSVIQMTLRSKNRIDVPNSGASARNNTSPSPSTSNSNGTVVHCPRNLDQPVEPQPSSSKNEAASRVNKWLTGTTSTNTKPDIIDVDSLEEEKIKDEDSKFIITLAEGISSPTGATGKRKRRTWDFYENNTSVMKSEIVEDDKKFADLSNDLTESYQAMNRLEKQLTEKLKEKLEVKKQKIKKLQLLLASD</sequence>
<organism evidence="3 4">
    <name type="scientific">Agrocybe pediades</name>
    <dbReference type="NCBI Taxonomy" id="84607"/>
    <lineage>
        <taxon>Eukaryota</taxon>
        <taxon>Fungi</taxon>
        <taxon>Dikarya</taxon>
        <taxon>Basidiomycota</taxon>
        <taxon>Agaricomycotina</taxon>
        <taxon>Agaricomycetes</taxon>
        <taxon>Agaricomycetidae</taxon>
        <taxon>Agaricales</taxon>
        <taxon>Agaricineae</taxon>
        <taxon>Strophariaceae</taxon>
        <taxon>Agrocybe</taxon>
    </lineage>
</organism>
<evidence type="ECO:0000256" key="2">
    <source>
        <dbReference type="SAM" id="MobiDB-lite"/>
    </source>
</evidence>
<name>A0A8H4VM36_9AGAR</name>
<keyword evidence="4" id="KW-1185">Reference proteome</keyword>
<proteinExistence type="predicted"/>
<dbReference type="Proteomes" id="UP000521872">
    <property type="component" value="Unassembled WGS sequence"/>
</dbReference>
<protein>
    <submittedName>
        <fullName evidence="3">Uncharacterized protein</fullName>
    </submittedName>
</protein>
<gene>
    <name evidence="3" type="ORF">D9613_003308</name>
</gene>
<feature type="compositionally biased region" description="Low complexity" evidence="2">
    <location>
        <begin position="237"/>
        <end position="249"/>
    </location>
</feature>
<keyword evidence="1" id="KW-0175">Coiled coil</keyword>
<reference evidence="3 4" key="1">
    <citation type="submission" date="2019-12" db="EMBL/GenBank/DDBJ databases">
        <authorList>
            <person name="Floudas D."/>
            <person name="Bentzer J."/>
            <person name="Ahren D."/>
            <person name="Johansson T."/>
            <person name="Persson P."/>
            <person name="Tunlid A."/>
        </authorList>
    </citation>
    <scope>NUCLEOTIDE SEQUENCE [LARGE SCALE GENOMIC DNA]</scope>
    <source>
        <strain evidence="3 4">CBS 102.39</strain>
    </source>
</reference>
<accession>A0A8H4VM36</accession>
<evidence type="ECO:0000313" key="4">
    <source>
        <dbReference type="Proteomes" id="UP000521872"/>
    </source>
</evidence>
<evidence type="ECO:0000313" key="3">
    <source>
        <dbReference type="EMBL" id="KAF4614592.1"/>
    </source>
</evidence>
<dbReference type="EMBL" id="JAACJL010000044">
    <property type="protein sequence ID" value="KAF4614592.1"/>
    <property type="molecule type" value="Genomic_DNA"/>
</dbReference>
<feature type="coiled-coil region" evidence="1">
    <location>
        <begin position="356"/>
        <end position="398"/>
    </location>
</feature>
<feature type="region of interest" description="Disordered" evidence="2">
    <location>
        <begin position="219"/>
        <end position="292"/>
    </location>
</feature>
<evidence type="ECO:0000256" key="1">
    <source>
        <dbReference type="SAM" id="Coils"/>
    </source>
</evidence>
<feature type="compositionally biased region" description="Polar residues" evidence="2">
    <location>
        <begin position="282"/>
        <end position="291"/>
    </location>
</feature>